<comment type="caution">
    <text evidence="1">The sequence shown here is derived from an EMBL/GenBank/DDBJ whole genome shotgun (WGS) entry which is preliminary data.</text>
</comment>
<dbReference type="EMBL" id="BTGU01000025">
    <property type="protein sequence ID" value="GMN47240.1"/>
    <property type="molecule type" value="Genomic_DNA"/>
</dbReference>
<name>A0AA88A7P8_FICCA</name>
<organism evidence="1 2">
    <name type="scientific">Ficus carica</name>
    <name type="common">Common fig</name>
    <dbReference type="NCBI Taxonomy" id="3494"/>
    <lineage>
        <taxon>Eukaryota</taxon>
        <taxon>Viridiplantae</taxon>
        <taxon>Streptophyta</taxon>
        <taxon>Embryophyta</taxon>
        <taxon>Tracheophyta</taxon>
        <taxon>Spermatophyta</taxon>
        <taxon>Magnoliopsida</taxon>
        <taxon>eudicotyledons</taxon>
        <taxon>Gunneridae</taxon>
        <taxon>Pentapetalae</taxon>
        <taxon>rosids</taxon>
        <taxon>fabids</taxon>
        <taxon>Rosales</taxon>
        <taxon>Moraceae</taxon>
        <taxon>Ficeae</taxon>
        <taxon>Ficus</taxon>
    </lineage>
</organism>
<dbReference type="Proteomes" id="UP001187192">
    <property type="component" value="Unassembled WGS sequence"/>
</dbReference>
<sequence>MKNEPPPPPHHPGFGFAKLVGTQCREGAMDLTDLVGGSSGLRGSGQRGLWFTRIWSEGALGGGKDCRDSTLGVRGSPVEGRRDRLIKSTPRGGQLAGDSWKASLRKGCFAWEWVVDTAHDLCSPDGHGVNNWLLIGNKCSQRVTNWLLTGNRHHR</sequence>
<protein>
    <submittedName>
        <fullName evidence="1">Uncharacterized protein</fullName>
    </submittedName>
</protein>
<gene>
    <name evidence="1" type="ORF">TIFTF001_016409</name>
</gene>
<reference evidence="1" key="1">
    <citation type="submission" date="2023-07" db="EMBL/GenBank/DDBJ databases">
        <title>draft genome sequence of fig (Ficus carica).</title>
        <authorList>
            <person name="Takahashi T."/>
            <person name="Nishimura K."/>
        </authorList>
    </citation>
    <scope>NUCLEOTIDE SEQUENCE</scope>
</reference>
<keyword evidence="2" id="KW-1185">Reference proteome</keyword>
<evidence type="ECO:0000313" key="1">
    <source>
        <dbReference type="EMBL" id="GMN47240.1"/>
    </source>
</evidence>
<dbReference type="AlphaFoldDB" id="A0AA88A7P8"/>
<proteinExistence type="predicted"/>
<accession>A0AA88A7P8</accession>
<evidence type="ECO:0000313" key="2">
    <source>
        <dbReference type="Proteomes" id="UP001187192"/>
    </source>
</evidence>